<keyword evidence="3" id="KW-1185">Reference proteome</keyword>
<feature type="compositionally biased region" description="Polar residues" evidence="1">
    <location>
        <begin position="510"/>
        <end position="543"/>
    </location>
</feature>
<feature type="region of interest" description="Disordered" evidence="1">
    <location>
        <begin position="1647"/>
        <end position="1682"/>
    </location>
</feature>
<feature type="compositionally biased region" description="Polar residues" evidence="1">
    <location>
        <begin position="282"/>
        <end position="292"/>
    </location>
</feature>
<sequence length="1902" mass="204222">MSLAKASLNRSVSDSDCDGEEYLINVDDNKPPSPLSVQYDGVSLPVQSPPFENGSNEKPSSTLSDCSNPVDLDVNGEFTTNKDADCTQPCPIITWESDGHQVFQKASVEPVVSTVLDHEGAATTKNGSSGNVHETNTTEELSSHQPAKISSPRRMPVKKSVQQLYGQPSWWGDGEDNYSYPHTSLLGAKETAEMEEKSVSSVNTPIAEQDVRPHPRSEAFVIDFGPTRSASESRGPVPGSLSQCVPDRLRRGFVERERLKREREKENELRRQTMPTECGPVRQNSQRSTRSVTLRAANAKLSASAGGRPATAKIGTGGRGLHPPKARPSTATPGRGRGGGPTRRPAPLDTTAQSVRTTSQGSLTPRRAAGSLPTSPLVRASKTTGSVSVTPRHTNPATTCDLLGGAISRVTALQAVTTRTGLTMARRSTAIGMNTSSTPRKLSQGTDRSAASRRTAPAPVSTTRPRGTTGTTAGRTGTTGTRAESKPTTTGRTRGGLQTREPVTRGFMSATASSGAKRVQPNSSSSRPPTGSTAHPSPRQSAGTVGPAPVNSVKRPITSTQLRCRPASSTRTTACRPLTNPPEKRGSARSHGSLHRTMSEVTANMMATMEAYGDPKAYLFYRMFQGADDAEPSTDSVFKTFISESPMRSAGPKRGLTVGAIPHTDFDAALAQTEWLHSYPDQEQTMHATTTLSPDPGVPSPMQFDPEGDGKLFATNTSQVPFCSNHAPGVAPEGKKTKPSGSHIHDATKPTASDSSPVMQHRQATRHNNNQLSSSMLVGTSVTSLAGTYILEKGSVLLDTGIENGSQNLTTSLGRPHEQDPTDQLHSRTNLARLQETEEEQNGPESESLRRTSKPSPTSLINLAGSDSQMPGGRSPTTYRLRRRPNNALPGLAASIDLHTNKEDPCIRLGSMAIDNAHCSMEMMDACKDDLEVKKNGAQTQSAEGLNASMLIGESVTSLAPSVAATYVLDVDETLAAQGLVPAVVIQSQENLLLSPTKEIRLIGSRLVSRGTCLAEVSKESSLTPRASPTLNREELWDVLEAEECTEDAECQNHSRKGGTLSRTGYANLEDGDADMPEELEVDTIEEVDCYRPLPNPSTPRDQDLEGRTHRTYVNNDNIILNSTLPVASPSQTGRSALDAAITYDSLRQTNNNAVESHYSPAPAGSGTQRGPGVALERPDRSPSNSSTPPTAGTIPDGLAVTTSSSSLTASLFRAVDGDQLSSPKPCSSSELHSRPRSTYAPLSDIHNCYRALQQSMNYLIQSQTGLLPDAEYAGYNNNDDDSNTIAFDLPAVSSFNTEYGNLPVRIGQTSGAVGVHSAHVTDCRVPCSSAAVWPPDLTHKNSTGVRRSLSRQNRADRQRQSTASLDSALHRWDDSQTEMPQLKQRSFRGPKSGKINSTQKAFHEYSETWRLSSALDQNTMASGAFRLQSYSASLSQPDRKSHPTITMDQLNQLAQTYRSQSLRTGFASVPEPASPTGSGSSPVTNGWCSTRRPEPLPDMNLSVPPTSGDVPTTGTHPMRAMNPLNRTYDFSAQNGPQVLSHDLDAGICDPSMGKDHLLAVSGRGPCVVVSTSNGLTKGNGTAELPTFDSRTFTRRKGVLPASTDPNSASAFDPSSYEALVAGMSAISQGIDSLSRAPLFRSAIESSLSQTGTKRNGSASDLPDSTTGPPYPNEPIRSAFVTPIPQRTLCRNSGPLETELSRTDQVLEDPTEAATYYTLMVNSIRHLSLKLRQCSDKLVQRVNAEQSVSPLNVALNTDRRTSRASSTDSVPTSTKFALTDALENMRMISQQLQAVDQLFSQRWNEEQQQQTAPSQADLSGYTRQVDSNQFSFLPIDRIESSNLKNSRTLLPGLQTRSTTARVLHSGAQLTPKSGPSAFVLPGQVPPQMQTLKPPMDEEDEYY</sequence>
<feature type="compositionally biased region" description="Polar residues" evidence="1">
    <location>
        <begin position="381"/>
        <end position="394"/>
    </location>
</feature>
<protein>
    <submittedName>
        <fullName evidence="2">Uncharacterized protein</fullName>
    </submittedName>
</protein>
<evidence type="ECO:0000313" key="2">
    <source>
        <dbReference type="EMBL" id="THD23468.1"/>
    </source>
</evidence>
<feature type="compositionally biased region" description="Polar residues" evidence="1">
    <location>
        <begin position="1182"/>
        <end position="1191"/>
    </location>
</feature>
<feature type="compositionally biased region" description="Polar residues" evidence="1">
    <location>
        <begin position="1647"/>
        <end position="1668"/>
    </location>
</feature>
<feature type="region of interest" description="Disordered" evidence="1">
    <location>
        <begin position="1467"/>
        <end position="1515"/>
    </location>
</feature>
<feature type="compositionally biased region" description="Polar residues" evidence="1">
    <location>
        <begin position="350"/>
        <end position="363"/>
    </location>
</feature>
<feature type="compositionally biased region" description="Polar residues" evidence="1">
    <location>
        <begin position="1476"/>
        <end position="1489"/>
    </location>
</feature>
<feature type="compositionally biased region" description="Basic and acidic residues" evidence="1">
    <location>
        <begin position="261"/>
        <end position="271"/>
    </location>
</feature>
<feature type="compositionally biased region" description="Polar residues" evidence="1">
    <location>
        <begin position="123"/>
        <end position="145"/>
    </location>
</feature>
<feature type="compositionally biased region" description="Polar residues" evidence="1">
    <location>
        <begin position="53"/>
        <end position="67"/>
    </location>
</feature>
<feature type="region of interest" description="Disordered" evidence="1">
    <location>
        <begin position="426"/>
        <end position="594"/>
    </location>
</feature>
<accession>A0A4E0RR52</accession>
<feature type="region of interest" description="Disordered" evidence="1">
    <location>
        <begin position="834"/>
        <end position="885"/>
    </location>
</feature>
<feature type="compositionally biased region" description="Polar residues" evidence="1">
    <location>
        <begin position="431"/>
        <end position="447"/>
    </location>
</feature>
<feature type="region of interest" description="Disordered" evidence="1">
    <location>
        <begin position="1337"/>
        <end position="1400"/>
    </location>
</feature>
<evidence type="ECO:0000313" key="3">
    <source>
        <dbReference type="Proteomes" id="UP000230066"/>
    </source>
</evidence>
<feature type="compositionally biased region" description="Polar residues" evidence="1">
    <location>
        <begin position="854"/>
        <end position="869"/>
    </location>
</feature>
<gene>
    <name evidence="2" type="ORF">D915_005901</name>
</gene>
<feature type="region of interest" description="Disordered" evidence="1">
    <location>
        <begin position="1"/>
        <end position="68"/>
    </location>
</feature>
<feature type="compositionally biased region" description="Polar residues" evidence="1">
    <location>
        <begin position="1220"/>
        <end position="1231"/>
    </location>
</feature>
<feature type="compositionally biased region" description="Low complexity" evidence="1">
    <location>
        <begin position="448"/>
        <end position="500"/>
    </location>
</feature>
<dbReference type="Proteomes" id="UP000230066">
    <property type="component" value="Unassembled WGS sequence"/>
</dbReference>
<feature type="region of interest" description="Disordered" evidence="1">
    <location>
        <begin position="1155"/>
        <end position="1201"/>
    </location>
</feature>
<feature type="region of interest" description="Disordered" evidence="1">
    <location>
        <begin position="121"/>
        <end position="156"/>
    </location>
</feature>
<dbReference type="EMBL" id="JXXN02002130">
    <property type="protein sequence ID" value="THD23468.1"/>
    <property type="molecule type" value="Genomic_DNA"/>
</dbReference>
<feature type="region of interest" description="Disordered" evidence="1">
    <location>
        <begin position="1868"/>
        <end position="1902"/>
    </location>
</feature>
<evidence type="ECO:0000256" key="1">
    <source>
        <dbReference type="SAM" id="MobiDB-lite"/>
    </source>
</evidence>
<feature type="region of interest" description="Disordered" evidence="1">
    <location>
        <begin position="261"/>
        <end position="394"/>
    </location>
</feature>
<reference evidence="2" key="1">
    <citation type="submission" date="2019-03" db="EMBL/GenBank/DDBJ databases">
        <title>Improved annotation for the trematode Fasciola hepatica.</title>
        <authorList>
            <person name="Choi Y.-J."/>
            <person name="Martin J."/>
            <person name="Mitreva M."/>
        </authorList>
    </citation>
    <scope>NUCLEOTIDE SEQUENCE [LARGE SCALE GENOMIC DNA]</scope>
</reference>
<organism evidence="2 3">
    <name type="scientific">Fasciola hepatica</name>
    <name type="common">Liver fluke</name>
    <dbReference type="NCBI Taxonomy" id="6192"/>
    <lineage>
        <taxon>Eukaryota</taxon>
        <taxon>Metazoa</taxon>
        <taxon>Spiralia</taxon>
        <taxon>Lophotrochozoa</taxon>
        <taxon>Platyhelminthes</taxon>
        <taxon>Trematoda</taxon>
        <taxon>Digenea</taxon>
        <taxon>Plagiorchiida</taxon>
        <taxon>Echinostomata</taxon>
        <taxon>Echinostomatoidea</taxon>
        <taxon>Fasciolidae</taxon>
        <taxon>Fasciola</taxon>
    </lineage>
</organism>
<proteinExistence type="predicted"/>
<name>A0A4E0RR52_FASHE</name>
<feature type="region of interest" description="Disordered" evidence="1">
    <location>
        <begin position="1219"/>
        <end position="1238"/>
    </location>
</feature>
<comment type="caution">
    <text evidence="2">The sequence shown here is derived from an EMBL/GenBank/DDBJ whole genome shotgun (WGS) entry which is preliminary data.</text>
</comment>
<feature type="compositionally biased region" description="Polar residues" evidence="1">
    <location>
        <begin position="1504"/>
        <end position="1515"/>
    </location>
</feature>
<feature type="region of interest" description="Disordered" evidence="1">
    <location>
        <begin position="730"/>
        <end position="773"/>
    </location>
</feature>
<feature type="compositionally biased region" description="Polar residues" evidence="1">
    <location>
        <begin position="557"/>
        <end position="573"/>
    </location>
</feature>